<dbReference type="Pfam" id="PF01541">
    <property type="entry name" value="GIY-YIG"/>
    <property type="match status" value="1"/>
</dbReference>
<dbReference type="AlphaFoldDB" id="A0A1F8CN98"/>
<accession>A0A1F8CN98</accession>
<dbReference type="Proteomes" id="UP000179241">
    <property type="component" value="Unassembled WGS sequence"/>
</dbReference>
<protein>
    <recommendedName>
        <fullName evidence="2">GIY-YIG domain-containing protein</fullName>
    </recommendedName>
</protein>
<dbReference type="PANTHER" id="PTHR34477">
    <property type="entry name" value="UPF0213 PROTEIN YHBQ"/>
    <property type="match status" value="1"/>
</dbReference>
<feature type="domain" description="GIY-YIG" evidence="2">
    <location>
        <begin position="1"/>
        <end position="78"/>
    </location>
</feature>
<proteinExistence type="inferred from homology"/>
<sequence>MSFFVYIIQSKSTKKFYTGMTKDIIKRLKQHNQHLSNTKTTRKNTDYELTYCEIAEDRRSARDLEKFWKSGFGRETRQEMVELLRLGL</sequence>
<dbReference type="EMBL" id="MGHU01000012">
    <property type="protein sequence ID" value="OGM77752.1"/>
    <property type="molecule type" value="Genomic_DNA"/>
</dbReference>
<dbReference type="InterPro" id="IPR035901">
    <property type="entry name" value="GIY-YIG_endonuc_sf"/>
</dbReference>
<comment type="caution">
    <text evidence="3">The sequence shown here is derived from an EMBL/GenBank/DDBJ whole genome shotgun (WGS) entry which is preliminary data.</text>
</comment>
<evidence type="ECO:0000259" key="2">
    <source>
        <dbReference type="PROSITE" id="PS50164"/>
    </source>
</evidence>
<evidence type="ECO:0000256" key="1">
    <source>
        <dbReference type="ARBA" id="ARBA00007435"/>
    </source>
</evidence>
<comment type="similarity">
    <text evidence="1">Belongs to the UPF0213 family.</text>
</comment>
<gene>
    <name evidence="3" type="ORF">A2188_02760</name>
</gene>
<evidence type="ECO:0000313" key="4">
    <source>
        <dbReference type="Proteomes" id="UP000179241"/>
    </source>
</evidence>
<evidence type="ECO:0000313" key="3">
    <source>
        <dbReference type="EMBL" id="OGM77752.1"/>
    </source>
</evidence>
<organism evidence="3 4">
    <name type="scientific">Candidatus Woesebacteria bacterium RIFOXYA1_FULL_43_9</name>
    <dbReference type="NCBI Taxonomy" id="1802534"/>
    <lineage>
        <taxon>Bacteria</taxon>
        <taxon>Candidatus Woeseibacteriota</taxon>
    </lineage>
</organism>
<dbReference type="PROSITE" id="PS50164">
    <property type="entry name" value="GIY_YIG"/>
    <property type="match status" value="1"/>
</dbReference>
<dbReference type="Gene3D" id="3.40.1440.10">
    <property type="entry name" value="GIY-YIG endonuclease"/>
    <property type="match status" value="1"/>
</dbReference>
<dbReference type="SUPFAM" id="SSF82771">
    <property type="entry name" value="GIY-YIG endonuclease"/>
    <property type="match status" value="1"/>
</dbReference>
<name>A0A1F8CN98_9BACT</name>
<dbReference type="PANTHER" id="PTHR34477:SF1">
    <property type="entry name" value="UPF0213 PROTEIN YHBQ"/>
    <property type="match status" value="1"/>
</dbReference>
<dbReference type="InterPro" id="IPR050190">
    <property type="entry name" value="UPF0213_domain"/>
</dbReference>
<dbReference type="InterPro" id="IPR000305">
    <property type="entry name" value="GIY-YIG_endonuc"/>
</dbReference>
<reference evidence="3 4" key="1">
    <citation type="journal article" date="2016" name="Nat. Commun.">
        <title>Thousands of microbial genomes shed light on interconnected biogeochemical processes in an aquifer system.</title>
        <authorList>
            <person name="Anantharaman K."/>
            <person name="Brown C.T."/>
            <person name="Hug L.A."/>
            <person name="Sharon I."/>
            <person name="Castelle C.J."/>
            <person name="Probst A.J."/>
            <person name="Thomas B.C."/>
            <person name="Singh A."/>
            <person name="Wilkins M.J."/>
            <person name="Karaoz U."/>
            <person name="Brodie E.L."/>
            <person name="Williams K.H."/>
            <person name="Hubbard S.S."/>
            <person name="Banfield J.F."/>
        </authorList>
    </citation>
    <scope>NUCLEOTIDE SEQUENCE [LARGE SCALE GENOMIC DNA]</scope>
</reference>